<feature type="transmembrane region" description="Helical" evidence="1">
    <location>
        <begin position="167"/>
        <end position="185"/>
    </location>
</feature>
<feature type="transmembrane region" description="Helical" evidence="1">
    <location>
        <begin position="352"/>
        <end position="376"/>
    </location>
</feature>
<feature type="transmembrane region" description="Helical" evidence="1">
    <location>
        <begin position="623"/>
        <end position="644"/>
    </location>
</feature>
<protein>
    <submittedName>
        <fullName evidence="3">Tricarboxylate transporter</fullName>
    </submittedName>
</protein>
<feature type="transmembrane region" description="Helical" evidence="1">
    <location>
        <begin position="536"/>
        <end position="557"/>
    </location>
</feature>
<reference evidence="3 4" key="1">
    <citation type="submission" date="2017-09" db="EMBL/GenBank/DDBJ databases">
        <title>A multilocus sequence analysis scheme for characterization of bacteria in the genus Thioclava.</title>
        <authorList>
            <person name="Liu Y."/>
            <person name="Shao Z."/>
        </authorList>
    </citation>
    <scope>NUCLEOTIDE SEQUENCE [LARGE SCALE GENOMIC DNA]</scope>
    <source>
        <strain evidence="3 4">CAU 1312</strain>
    </source>
</reference>
<keyword evidence="4" id="KW-1185">Reference proteome</keyword>
<feature type="transmembrane region" description="Helical" evidence="1">
    <location>
        <begin position="388"/>
        <end position="405"/>
    </location>
</feature>
<dbReference type="OrthoDB" id="9791872at2"/>
<feature type="transmembrane region" description="Helical" evidence="1">
    <location>
        <begin position="506"/>
        <end position="524"/>
    </location>
</feature>
<dbReference type="Proteomes" id="UP000243507">
    <property type="component" value="Unassembled WGS sequence"/>
</dbReference>
<name>A0A2A4CSP9_9RHOB</name>
<feature type="domain" description="DUF112" evidence="2">
    <location>
        <begin position="18"/>
        <end position="435"/>
    </location>
</feature>
<feature type="transmembrane region" description="Helical" evidence="1">
    <location>
        <begin position="29"/>
        <end position="51"/>
    </location>
</feature>
<organism evidence="3 4">
    <name type="scientific">Pseudothioclava arenosa</name>
    <dbReference type="NCBI Taxonomy" id="1795308"/>
    <lineage>
        <taxon>Bacteria</taxon>
        <taxon>Pseudomonadati</taxon>
        <taxon>Pseudomonadota</taxon>
        <taxon>Alphaproteobacteria</taxon>
        <taxon>Rhodobacterales</taxon>
        <taxon>Paracoccaceae</taxon>
        <taxon>Pseudothioclava</taxon>
    </lineage>
</organism>
<accession>A0A2A4CSP9</accession>
<keyword evidence="1" id="KW-0472">Membrane</keyword>
<dbReference type="EMBL" id="NTJD01000002">
    <property type="protein sequence ID" value="PCD77370.1"/>
    <property type="molecule type" value="Genomic_DNA"/>
</dbReference>
<comment type="caution">
    <text evidence="3">The sequence shown here is derived from an EMBL/GenBank/DDBJ whole genome shotgun (WGS) entry which is preliminary data.</text>
</comment>
<dbReference type="PANTHER" id="PTHR35342:SF5">
    <property type="entry name" value="TRICARBOXYLIC TRANSPORT PROTEIN"/>
    <property type="match status" value="1"/>
</dbReference>
<keyword evidence="1" id="KW-1133">Transmembrane helix</keyword>
<dbReference type="AlphaFoldDB" id="A0A2A4CSP9"/>
<proteinExistence type="predicted"/>
<feature type="transmembrane region" description="Helical" evidence="1">
    <location>
        <begin position="107"/>
        <end position="130"/>
    </location>
</feature>
<sequence>MVDTLLSALSALLTFQHLAYMFVGVGVGLMIGVIPGLGGIAGLSLLMPFLYGMEETAALAMLIGLVAVIPTSDTFSSVLMGIPGSSASQATVLDGFPLAREGQAARALSAAFISSMAGGIFGAVVLTGFVVIARPIILSFASAELFMLSLFGLSMVAVLAGRSLAKGLAACCIGLVIGSIGGAPATGEFRMIFGLEYLYDGIPLVIVGLGFFAIPEIADLLRKNSAIASGNALGSGWFQGFRDWWKNIWLSMRCAGIGCIIGAIPGLGGSVVDWIAYGHAVQTVKKDPKFGKGDIRGVIAPESANNAMQGGALLPTMLFGIPGSGAMAVFLGGMVLLGIQPGPSMVGADLNITYSVVWSLALANVMGAGICLALAIPISRLTQIPFQRLAPFMIVLICFAAFQATRSLADLVALLSLGVLGVLMKRFGWPRPALLIGYVLAPQAETYFYQALQFNSWSFLGRPGVIIIGLMTLASVFFGLRNRVDEHGHVVPNEDDAPDVPSFKAHLPQIVFAAAMAGLLLVALNDSLRHDFLGQIFPLSVSVVGLVMLAILMPQLVRGKIGHHAHFDAELTGDHVGQEGIGNLWGGLAWIAGLVGLTALIGFYAALLVFFPVFLWVRAKAGLLAVALMTIGCAGFILTLAWALSLNFPTGLLQDSIELPWPFR</sequence>
<dbReference type="PANTHER" id="PTHR35342">
    <property type="entry name" value="TRICARBOXYLIC TRANSPORT PROTEIN"/>
    <property type="match status" value="1"/>
</dbReference>
<evidence type="ECO:0000313" key="3">
    <source>
        <dbReference type="EMBL" id="PCD77370.1"/>
    </source>
</evidence>
<feature type="transmembrane region" description="Helical" evidence="1">
    <location>
        <begin position="136"/>
        <end position="160"/>
    </location>
</feature>
<evidence type="ECO:0000256" key="1">
    <source>
        <dbReference type="SAM" id="Phobius"/>
    </source>
</evidence>
<feature type="transmembrane region" description="Helical" evidence="1">
    <location>
        <begin position="588"/>
        <end position="616"/>
    </location>
</feature>
<dbReference type="InterPro" id="IPR002823">
    <property type="entry name" value="DUF112_TM"/>
</dbReference>
<feature type="transmembrane region" description="Helical" evidence="1">
    <location>
        <begin position="459"/>
        <end position="480"/>
    </location>
</feature>
<dbReference type="Pfam" id="PF01970">
    <property type="entry name" value="TctA"/>
    <property type="match status" value="1"/>
</dbReference>
<keyword evidence="1" id="KW-0812">Transmembrane</keyword>
<gene>
    <name evidence="3" type="ORF">CLN94_02305</name>
</gene>
<evidence type="ECO:0000313" key="4">
    <source>
        <dbReference type="Proteomes" id="UP000243507"/>
    </source>
</evidence>
<feature type="transmembrane region" description="Helical" evidence="1">
    <location>
        <begin position="318"/>
        <end position="340"/>
    </location>
</feature>
<evidence type="ECO:0000259" key="2">
    <source>
        <dbReference type="Pfam" id="PF01970"/>
    </source>
</evidence>
<feature type="transmembrane region" description="Helical" evidence="1">
    <location>
        <begin position="197"/>
        <end position="214"/>
    </location>
</feature>